<dbReference type="Proteomes" id="UP001107558">
    <property type="component" value="Chromosome 4"/>
</dbReference>
<evidence type="ECO:0000313" key="3">
    <source>
        <dbReference type="Proteomes" id="UP001107558"/>
    </source>
</evidence>
<evidence type="ECO:0000313" key="2">
    <source>
        <dbReference type="EMBL" id="KAG5669299.1"/>
    </source>
</evidence>
<feature type="region of interest" description="Disordered" evidence="1">
    <location>
        <begin position="1"/>
        <end position="30"/>
    </location>
</feature>
<sequence>MIKINCQTNGTDNNNTDSNPMSHYNANNEELDPKYITDPDSCPNEVFTNNDDKHKCCELLNKKRAIFANCCDYPQLALEYWQYDLCYNQSFNSGQEPSRCNLINCCFQYMGILTDNVPKDGVNQNAFEQSFLLSVDNNTKWVGPIKESVSQCFRLNYVPPPIDLDRNSKEYKDYWDCYEQIPLSIYNIIDCSFDYNYYYCPDGVFKEEEPGCILSKQYVHDCFIEGASHI</sequence>
<protein>
    <submittedName>
        <fullName evidence="2">Uncharacterized protein</fullName>
    </submittedName>
</protein>
<feature type="compositionally biased region" description="Low complexity" evidence="1">
    <location>
        <begin position="1"/>
        <end position="19"/>
    </location>
</feature>
<evidence type="ECO:0000256" key="1">
    <source>
        <dbReference type="SAM" id="MobiDB-lite"/>
    </source>
</evidence>
<accession>A0A9J6BIC9</accession>
<name>A0A9J6BIC9_POLVA</name>
<dbReference type="EMBL" id="JADBJN010000004">
    <property type="protein sequence ID" value="KAG5669299.1"/>
    <property type="molecule type" value="Genomic_DNA"/>
</dbReference>
<comment type="caution">
    <text evidence="2">The sequence shown here is derived from an EMBL/GenBank/DDBJ whole genome shotgun (WGS) entry which is preliminary data.</text>
</comment>
<dbReference type="AlphaFoldDB" id="A0A9J6BIC9"/>
<proteinExistence type="predicted"/>
<organism evidence="2 3">
    <name type="scientific">Polypedilum vanderplanki</name>
    <name type="common">Sleeping chironomid midge</name>
    <dbReference type="NCBI Taxonomy" id="319348"/>
    <lineage>
        <taxon>Eukaryota</taxon>
        <taxon>Metazoa</taxon>
        <taxon>Ecdysozoa</taxon>
        <taxon>Arthropoda</taxon>
        <taxon>Hexapoda</taxon>
        <taxon>Insecta</taxon>
        <taxon>Pterygota</taxon>
        <taxon>Neoptera</taxon>
        <taxon>Endopterygota</taxon>
        <taxon>Diptera</taxon>
        <taxon>Nematocera</taxon>
        <taxon>Chironomoidea</taxon>
        <taxon>Chironomidae</taxon>
        <taxon>Chironominae</taxon>
        <taxon>Polypedilum</taxon>
        <taxon>Polypedilum</taxon>
    </lineage>
</organism>
<reference evidence="2" key="1">
    <citation type="submission" date="2021-03" db="EMBL/GenBank/DDBJ databases">
        <title>Chromosome level genome of the anhydrobiotic midge Polypedilum vanderplanki.</title>
        <authorList>
            <person name="Yoshida Y."/>
            <person name="Kikawada T."/>
            <person name="Gusev O."/>
        </authorList>
    </citation>
    <scope>NUCLEOTIDE SEQUENCE</scope>
    <source>
        <strain evidence="2">NIAS01</strain>
        <tissue evidence="2">Whole body or cell culture</tissue>
    </source>
</reference>
<gene>
    <name evidence="2" type="ORF">PVAND_017187</name>
</gene>
<keyword evidence="3" id="KW-1185">Reference proteome</keyword>